<keyword evidence="3" id="KW-1185">Reference proteome</keyword>
<dbReference type="EMBL" id="FNPC01000009">
    <property type="protein sequence ID" value="SDY75866.1"/>
    <property type="molecule type" value="Genomic_DNA"/>
</dbReference>
<gene>
    <name evidence="2" type="ORF">SAMN05216564_10993</name>
</gene>
<evidence type="ECO:0000313" key="2">
    <source>
        <dbReference type="EMBL" id="SDY75866.1"/>
    </source>
</evidence>
<accession>A0A1H3MGV3</accession>
<feature type="region of interest" description="Disordered" evidence="1">
    <location>
        <begin position="1"/>
        <end position="54"/>
    </location>
</feature>
<name>A0A1H3MGV3_9EURY</name>
<proteinExistence type="predicted"/>
<dbReference type="Pfam" id="PF26005">
    <property type="entry name" value="rSAM_target_put"/>
    <property type="match status" value="1"/>
</dbReference>
<organism evidence="2 3">
    <name type="scientific">Halopenitus persicus</name>
    <dbReference type="NCBI Taxonomy" id="1048396"/>
    <lineage>
        <taxon>Archaea</taxon>
        <taxon>Methanobacteriati</taxon>
        <taxon>Methanobacteriota</taxon>
        <taxon>Stenosarchaea group</taxon>
        <taxon>Halobacteria</taxon>
        <taxon>Halobacteriales</taxon>
        <taxon>Haloferacaceae</taxon>
        <taxon>Halopenitus</taxon>
    </lineage>
</organism>
<dbReference type="RefSeq" id="WP_092734289.1">
    <property type="nucleotide sequence ID" value="NZ_FNPC01000009.1"/>
</dbReference>
<dbReference type="Proteomes" id="UP000199079">
    <property type="component" value="Unassembled WGS sequence"/>
</dbReference>
<evidence type="ECO:0000256" key="1">
    <source>
        <dbReference type="SAM" id="MobiDB-lite"/>
    </source>
</evidence>
<dbReference type="OrthoDB" id="275377at2157"/>
<feature type="compositionally biased region" description="Basic and acidic residues" evidence="1">
    <location>
        <begin position="1"/>
        <end position="46"/>
    </location>
</feature>
<sequence length="130" mass="14826">MTNTTHDHDDHDHADHDHAEHDDPDDHDHADHDHDHDAQPVTDHVHHNSWSANLERMEHADSRDLVVEQAIDAIEHTAADNHVNLVTHGAHGHPSEYLFDHLETAFDDGDLEWEYIEQCGCGGHVVRVYV</sequence>
<reference evidence="3" key="1">
    <citation type="submission" date="2016-10" db="EMBL/GenBank/DDBJ databases">
        <authorList>
            <person name="Varghese N."/>
            <person name="Submissions S."/>
        </authorList>
    </citation>
    <scope>NUCLEOTIDE SEQUENCE [LARGE SCALE GENOMIC DNA]</scope>
    <source>
        <strain evidence="3">DC30,IBRC 10041,KCTC 4046</strain>
    </source>
</reference>
<dbReference type="InterPro" id="IPR023906">
    <property type="entry name" value="rSAM_target_put"/>
</dbReference>
<protein>
    <submittedName>
        <fullName evidence="2">Putative rSAM target protein, CGCGG family</fullName>
    </submittedName>
</protein>
<dbReference type="AlphaFoldDB" id="A0A1H3MGV3"/>
<dbReference type="NCBIfam" id="TIGR03995">
    <property type="entry name" value="target_X_rSAM"/>
    <property type="match status" value="1"/>
</dbReference>
<evidence type="ECO:0000313" key="3">
    <source>
        <dbReference type="Proteomes" id="UP000199079"/>
    </source>
</evidence>